<feature type="transmembrane region" description="Helical" evidence="4">
    <location>
        <begin position="38"/>
        <end position="55"/>
    </location>
</feature>
<keyword evidence="1" id="KW-0479">Metal-binding</keyword>
<organism evidence="6 7">
    <name type="scientific">Mycetohabitans rhizoxinica</name>
    <dbReference type="NCBI Taxonomy" id="412963"/>
    <lineage>
        <taxon>Bacteria</taxon>
        <taxon>Pseudomonadati</taxon>
        <taxon>Pseudomonadota</taxon>
        <taxon>Betaproteobacteria</taxon>
        <taxon>Burkholderiales</taxon>
        <taxon>Burkholderiaceae</taxon>
        <taxon>Mycetohabitans</taxon>
    </lineage>
</organism>
<dbReference type="PANTHER" id="PTHR31302:SF31">
    <property type="entry name" value="PHOSPHODIESTERASE YAEI"/>
    <property type="match status" value="1"/>
</dbReference>
<sequence>MRRYSFLIRIITIGILMHLYVGVRLVPVLPGSPAVRDAAVACLGLSIILILFGMLAQAIERQPLSDWLAWAGMLAMGFFSSLLVLTFARDVALLFVHVLDAALAAHWPLEQWQRNSAPVVPALALLASLAGFVNARRRAGVVTVEVPIDGLPNALDGFTIAQISDIHVGPTIKRDYVEAIVEAVNALRPDLIALTGDIVDGRVEQLAPHTRPLGQLQARHGVFLVTGNHEYYCGAHAWIDEFERLGLTVLMNQHVVIGHGTACIVVAGVTDYSAGHFDAAHASDPAGALRGAPPHAAVRILLAHQPRTASAAVQAGYTLQLSGHTHGGQFFPWNFFVRLQQPFTAGLHRLSQLWVYTSRGTGYWGPPKRIGAPSEITLVRLVPARAGSRVPARPARASSVRHARRHHGHIDWPSRHDSRNSYFRHRAFDTLGQTAHLGRCWQGNAPIIPSLRR</sequence>
<feature type="transmembrane region" description="Helical" evidence="4">
    <location>
        <begin position="67"/>
        <end position="85"/>
    </location>
</feature>
<name>A0ABZ2PTL8_9BURK</name>
<dbReference type="EMBL" id="CP062175">
    <property type="protein sequence ID" value="WXK38135.1"/>
    <property type="molecule type" value="Genomic_DNA"/>
</dbReference>
<keyword evidence="7" id="KW-1185">Reference proteome</keyword>
<keyword evidence="2" id="KW-0378">Hydrolase</keyword>
<evidence type="ECO:0000256" key="3">
    <source>
        <dbReference type="SAM" id="MobiDB-lite"/>
    </source>
</evidence>
<keyword evidence="4" id="KW-1133">Transmembrane helix</keyword>
<proteinExistence type="predicted"/>
<dbReference type="Gene3D" id="3.60.21.10">
    <property type="match status" value="1"/>
</dbReference>
<evidence type="ECO:0000256" key="4">
    <source>
        <dbReference type="SAM" id="Phobius"/>
    </source>
</evidence>
<feature type="region of interest" description="Disordered" evidence="3">
    <location>
        <begin position="390"/>
        <end position="413"/>
    </location>
</feature>
<evidence type="ECO:0000256" key="1">
    <source>
        <dbReference type="ARBA" id="ARBA00022723"/>
    </source>
</evidence>
<accession>A0ABZ2PTL8</accession>
<keyword evidence="6" id="KW-0614">Plasmid</keyword>
<feature type="transmembrane region" description="Helical" evidence="4">
    <location>
        <begin position="6"/>
        <end position="26"/>
    </location>
</feature>
<evidence type="ECO:0000313" key="7">
    <source>
        <dbReference type="Proteomes" id="UP001493153"/>
    </source>
</evidence>
<feature type="domain" description="Calcineurin-like phosphoesterase" evidence="5">
    <location>
        <begin position="159"/>
        <end position="327"/>
    </location>
</feature>
<dbReference type="InterPro" id="IPR051158">
    <property type="entry name" value="Metallophosphoesterase_sf"/>
</dbReference>
<dbReference type="InterPro" id="IPR004843">
    <property type="entry name" value="Calcineurin-like_PHP"/>
</dbReference>
<dbReference type="PANTHER" id="PTHR31302">
    <property type="entry name" value="TRANSMEMBRANE PROTEIN WITH METALLOPHOSPHOESTERASE DOMAIN-RELATED"/>
    <property type="match status" value="1"/>
</dbReference>
<evidence type="ECO:0000259" key="5">
    <source>
        <dbReference type="Pfam" id="PF00149"/>
    </source>
</evidence>
<reference evidence="6 7" key="1">
    <citation type="submission" date="2020-09" db="EMBL/GenBank/DDBJ databases">
        <title>Genome sequences of Mycetohabitans spp.</title>
        <authorList>
            <person name="Carter M.E."/>
            <person name="Carpenter S.C.D."/>
            <person name="Bogdanove A.J."/>
        </authorList>
    </citation>
    <scope>NUCLEOTIDE SEQUENCE [LARGE SCALE GENOMIC DNA]</scope>
    <source>
        <strain evidence="6 7">B12</strain>
        <plasmid evidence="6 7">megaplasmid</plasmid>
    </source>
</reference>
<protein>
    <submittedName>
        <fullName evidence="6">Metallophosphoesterase</fullName>
    </submittedName>
</protein>
<dbReference type="Pfam" id="PF00149">
    <property type="entry name" value="Metallophos"/>
    <property type="match status" value="1"/>
</dbReference>
<dbReference type="InterPro" id="IPR029052">
    <property type="entry name" value="Metallo-depent_PP-like"/>
</dbReference>
<dbReference type="CDD" id="cd07385">
    <property type="entry name" value="MPP_YkuE_C"/>
    <property type="match status" value="1"/>
</dbReference>
<keyword evidence="4" id="KW-0472">Membrane</keyword>
<keyword evidence="4" id="KW-0812">Transmembrane</keyword>
<evidence type="ECO:0000313" key="6">
    <source>
        <dbReference type="EMBL" id="WXK38135.1"/>
    </source>
</evidence>
<gene>
    <name evidence="6" type="ORF">IHE29_02090</name>
</gene>
<feature type="compositionally biased region" description="Basic residues" evidence="3">
    <location>
        <begin position="399"/>
        <end position="408"/>
    </location>
</feature>
<dbReference type="Proteomes" id="UP001493153">
    <property type="component" value="Plasmid megaplasmid"/>
</dbReference>
<dbReference type="SUPFAM" id="SSF56300">
    <property type="entry name" value="Metallo-dependent phosphatases"/>
    <property type="match status" value="1"/>
</dbReference>
<evidence type="ECO:0000256" key="2">
    <source>
        <dbReference type="ARBA" id="ARBA00022801"/>
    </source>
</evidence>
<geneLocation type="plasmid" evidence="6 7">
    <name>megaplasmid</name>
</geneLocation>